<dbReference type="AlphaFoldDB" id="A0A7G5MR43"/>
<name>A0A7G5MR43_9FIRM</name>
<organism evidence="1 4">
    <name type="scientific">Blautia producta</name>
    <dbReference type="NCBI Taxonomy" id="33035"/>
    <lineage>
        <taxon>Bacteria</taxon>
        <taxon>Bacillati</taxon>
        <taxon>Bacillota</taxon>
        <taxon>Clostridia</taxon>
        <taxon>Lachnospirales</taxon>
        <taxon>Lachnospiraceae</taxon>
        <taxon>Blautia</taxon>
    </lineage>
</organism>
<evidence type="ECO:0008006" key="5">
    <source>
        <dbReference type="Google" id="ProtNLM"/>
    </source>
</evidence>
<sequence>MDEKIEMTPYRMGQLMDLSAKLTKTMVSSVWHLSFDEMEFVLDGIRHGIEKGKEERDVPK</sequence>
<dbReference type="EMBL" id="CP039126">
    <property type="protein sequence ID" value="QMW77086.1"/>
    <property type="molecule type" value="Genomic_DNA"/>
</dbReference>
<dbReference type="RefSeq" id="WP_018597331.1">
    <property type="nucleotide sequence ID" value="NZ_CABLBP010000049.1"/>
</dbReference>
<gene>
    <name evidence="1" type="ORF">E5259_05415</name>
    <name evidence="2" type="ORF">E5259_18015</name>
    <name evidence="3" type="ORF">E5259_19285</name>
</gene>
<dbReference type="EMBL" id="CP039126">
    <property type="protein sequence ID" value="QMW79345.1"/>
    <property type="molecule type" value="Genomic_DNA"/>
</dbReference>
<evidence type="ECO:0000313" key="2">
    <source>
        <dbReference type="EMBL" id="QMW79345.1"/>
    </source>
</evidence>
<dbReference type="EMBL" id="CP039126">
    <property type="protein sequence ID" value="QMW79569.1"/>
    <property type="molecule type" value="Genomic_DNA"/>
</dbReference>
<accession>A0A7G5MR43</accession>
<evidence type="ECO:0000313" key="1">
    <source>
        <dbReference type="EMBL" id="QMW77086.1"/>
    </source>
</evidence>
<proteinExistence type="predicted"/>
<dbReference type="GeneID" id="75055078"/>
<protein>
    <recommendedName>
        <fullName evidence="5">Transcriptional regulator</fullName>
    </recommendedName>
</protein>
<evidence type="ECO:0000313" key="3">
    <source>
        <dbReference type="EMBL" id="QMW79569.1"/>
    </source>
</evidence>
<reference evidence="1 4" key="1">
    <citation type="submission" date="2019-04" db="EMBL/GenBank/DDBJ databases">
        <authorList>
            <person name="Schori C."/>
            <person name="Ahrens C."/>
        </authorList>
    </citation>
    <scope>NUCLEOTIDE SEQUENCE [LARGE SCALE GENOMIC DNA]</scope>
    <source>
        <strain evidence="1 4">DSM 2950</strain>
    </source>
</reference>
<dbReference type="Proteomes" id="UP000515789">
    <property type="component" value="Chromosome"/>
</dbReference>
<evidence type="ECO:0000313" key="4">
    <source>
        <dbReference type="Proteomes" id="UP000515789"/>
    </source>
</evidence>